<reference evidence="2 4" key="1">
    <citation type="journal article" date="2020" name="Stud. Mycol.">
        <title>101 Dothideomycetes genomes: a test case for predicting lifestyles and emergence of pathogens.</title>
        <authorList>
            <person name="Haridas S."/>
            <person name="Albert R."/>
            <person name="Binder M."/>
            <person name="Bloem J."/>
            <person name="Labutti K."/>
            <person name="Salamov A."/>
            <person name="Andreopoulos B."/>
            <person name="Baker S."/>
            <person name="Barry K."/>
            <person name="Bills G."/>
            <person name="Bluhm B."/>
            <person name="Cannon C."/>
            <person name="Castanera R."/>
            <person name="Culley D."/>
            <person name="Daum C."/>
            <person name="Ezra D."/>
            <person name="Gonzalez J."/>
            <person name="Henrissat B."/>
            <person name="Kuo A."/>
            <person name="Liang C."/>
            <person name="Lipzen A."/>
            <person name="Lutzoni F."/>
            <person name="Magnuson J."/>
            <person name="Mondo S."/>
            <person name="Nolan M."/>
            <person name="Ohm R."/>
            <person name="Pangilinan J."/>
            <person name="Park H.-J."/>
            <person name="Ramirez L."/>
            <person name="Alfaro M."/>
            <person name="Sun H."/>
            <person name="Tritt A."/>
            <person name="Yoshinaga Y."/>
            <person name="Zwiers L.-H."/>
            <person name="Turgeon B."/>
            <person name="Goodwin S."/>
            <person name="Spatafora J."/>
            <person name="Crous P."/>
            <person name="Grigoriev I."/>
        </authorList>
    </citation>
    <scope>NUCLEOTIDE SEQUENCE</scope>
    <source>
        <strain evidence="2 4">CBS 304.34</strain>
    </source>
</reference>
<feature type="region of interest" description="Disordered" evidence="1">
    <location>
        <begin position="193"/>
        <end position="212"/>
    </location>
</feature>
<evidence type="ECO:0000313" key="3">
    <source>
        <dbReference type="Proteomes" id="UP000504636"/>
    </source>
</evidence>
<keyword evidence="3" id="KW-1185">Reference proteome</keyword>
<dbReference type="Proteomes" id="UP000504636">
    <property type="component" value="Unplaced"/>
</dbReference>
<organism evidence="2">
    <name type="scientific">Mytilinidion resinicola</name>
    <dbReference type="NCBI Taxonomy" id="574789"/>
    <lineage>
        <taxon>Eukaryota</taxon>
        <taxon>Fungi</taxon>
        <taxon>Dikarya</taxon>
        <taxon>Ascomycota</taxon>
        <taxon>Pezizomycotina</taxon>
        <taxon>Dothideomycetes</taxon>
        <taxon>Pleosporomycetidae</taxon>
        <taxon>Mytilinidiales</taxon>
        <taxon>Mytilinidiaceae</taxon>
        <taxon>Mytilinidion</taxon>
    </lineage>
</organism>
<dbReference type="EMBL" id="MU003694">
    <property type="protein sequence ID" value="KAF2814520.1"/>
    <property type="molecule type" value="Genomic_DNA"/>
</dbReference>
<evidence type="ECO:0000313" key="2">
    <source>
        <dbReference type="EMBL" id="KAF2814520.1"/>
    </source>
</evidence>
<dbReference type="OrthoDB" id="10507697at2759"/>
<dbReference type="AlphaFoldDB" id="A0A6A6Z0H2"/>
<gene>
    <name evidence="2 4" type="ORF">BDZ99DRAFT_458549</name>
</gene>
<dbReference type="RefSeq" id="XP_033581484.1">
    <property type="nucleotide sequence ID" value="XM_033718940.1"/>
</dbReference>
<reference evidence="4" key="2">
    <citation type="submission" date="2020-04" db="EMBL/GenBank/DDBJ databases">
        <authorList>
            <consortium name="NCBI Genome Project"/>
        </authorList>
    </citation>
    <scope>NUCLEOTIDE SEQUENCE</scope>
    <source>
        <strain evidence="4">CBS 304.34</strain>
    </source>
</reference>
<proteinExistence type="predicted"/>
<dbReference type="GeneID" id="54459833"/>
<sequence>MEAGVNFLKTLLTRTDANATLATDSVKGVQPLSNDEPAMATKASNLPGENQKSLESLLAENARGLPNQIKEKLQKASTGSILSRMLNLLVKHKTEIAYTTAGALAISVLGYIASQYVVRQVRNARNEGRHLHDRDMADMEDRITQALEVRSKKLGKTLAHAEDVEDAISATKEGKLARLDTRLDSIEGVDSGAVAKDDAERPMSSCSLPSKTWMDDSYDAKNEANLNDTKDDKRDDRSPLAIAKAGQSTVCGLEPPHNKANDGATDNEVSLEQDLEGGKGDSATDKSLLDSEWEVIMDQDANDWVGGE</sequence>
<reference evidence="4" key="3">
    <citation type="submission" date="2025-04" db="UniProtKB">
        <authorList>
            <consortium name="RefSeq"/>
        </authorList>
    </citation>
    <scope>IDENTIFICATION</scope>
    <source>
        <strain evidence="4">CBS 304.34</strain>
    </source>
</reference>
<feature type="compositionally biased region" description="Basic and acidic residues" evidence="1">
    <location>
        <begin position="276"/>
        <end position="289"/>
    </location>
</feature>
<evidence type="ECO:0000256" key="1">
    <source>
        <dbReference type="SAM" id="MobiDB-lite"/>
    </source>
</evidence>
<accession>A0A6A6Z0H2</accession>
<protein>
    <submittedName>
        <fullName evidence="2 4">Uncharacterized protein</fullName>
    </submittedName>
</protein>
<feature type="region of interest" description="Disordered" evidence="1">
    <location>
        <begin position="247"/>
        <end position="294"/>
    </location>
</feature>
<name>A0A6A6Z0H2_9PEZI</name>
<feature type="region of interest" description="Disordered" evidence="1">
    <location>
        <begin position="28"/>
        <end position="49"/>
    </location>
</feature>
<evidence type="ECO:0000313" key="4">
    <source>
        <dbReference type="RefSeq" id="XP_033581484.1"/>
    </source>
</evidence>